<dbReference type="InterPro" id="IPR036396">
    <property type="entry name" value="Cyt_P450_sf"/>
</dbReference>
<gene>
    <name evidence="6" type="primary">ga27662</name>
    <name evidence="6" type="ORF">PR202_ga27662</name>
</gene>
<keyword evidence="4" id="KW-0408">Iron</keyword>
<evidence type="ECO:0000313" key="6">
    <source>
        <dbReference type="EMBL" id="GJN09638.1"/>
    </source>
</evidence>
<dbReference type="AlphaFoldDB" id="A0AAV5DH98"/>
<evidence type="ECO:0000256" key="5">
    <source>
        <dbReference type="SAM" id="Phobius"/>
    </source>
</evidence>
<comment type="caution">
    <text evidence="6">The sequence shown here is derived from an EMBL/GenBank/DDBJ whole genome shotgun (WGS) entry which is preliminary data.</text>
</comment>
<name>A0AAV5DH98_ELECO</name>
<accession>A0AAV5DH98</accession>
<reference evidence="6" key="2">
    <citation type="submission" date="2021-12" db="EMBL/GenBank/DDBJ databases">
        <title>Resequencing data analysis of finger millet.</title>
        <authorList>
            <person name="Hatakeyama M."/>
            <person name="Aluri S."/>
            <person name="Balachadran M.T."/>
            <person name="Sivarajan S.R."/>
            <person name="Poveda L."/>
            <person name="Shimizu-Inatsugi R."/>
            <person name="Schlapbach R."/>
            <person name="Sreeman S.M."/>
            <person name="Shimizu K.K."/>
        </authorList>
    </citation>
    <scope>NUCLEOTIDE SEQUENCE</scope>
</reference>
<dbReference type="PROSITE" id="PS00086">
    <property type="entry name" value="CYTOCHROME_P450"/>
    <property type="match status" value="1"/>
</dbReference>
<dbReference type="PRINTS" id="PR00385">
    <property type="entry name" value="P450"/>
</dbReference>
<evidence type="ECO:0000313" key="7">
    <source>
        <dbReference type="Proteomes" id="UP001054889"/>
    </source>
</evidence>
<proteinExistence type="inferred from homology"/>
<comment type="similarity">
    <text evidence="1">Belongs to the cytochrome P450 family.</text>
</comment>
<dbReference type="Pfam" id="PF00067">
    <property type="entry name" value="p450"/>
    <property type="match status" value="1"/>
</dbReference>
<protein>
    <submittedName>
        <fullName evidence="6">Uncharacterized protein</fullName>
    </submittedName>
</protein>
<evidence type="ECO:0000256" key="1">
    <source>
        <dbReference type="ARBA" id="ARBA00010617"/>
    </source>
</evidence>
<keyword evidence="3" id="KW-0560">Oxidoreductase</keyword>
<dbReference type="InterPro" id="IPR001128">
    <property type="entry name" value="Cyt_P450"/>
</dbReference>
<dbReference type="InterPro" id="IPR017972">
    <property type="entry name" value="Cyt_P450_CS"/>
</dbReference>
<organism evidence="6 7">
    <name type="scientific">Eleusine coracana subsp. coracana</name>
    <dbReference type="NCBI Taxonomy" id="191504"/>
    <lineage>
        <taxon>Eukaryota</taxon>
        <taxon>Viridiplantae</taxon>
        <taxon>Streptophyta</taxon>
        <taxon>Embryophyta</taxon>
        <taxon>Tracheophyta</taxon>
        <taxon>Spermatophyta</taxon>
        <taxon>Magnoliopsida</taxon>
        <taxon>Liliopsida</taxon>
        <taxon>Poales</taxon>
        <taxon>Poaceae</taxon>
        <taxon>PACMAD clade</taxon>
        <taxon>Chloridoideae</taxon>
        <taxon>Cynodonteae</taxon>
        <taxon>Eleusininae</taxon>
        <taxon>Eleusine</taxon>
    </lineage>
</organism>
<dbReference type="Gene3D" id="1.10.630.10">
    <property type="entry name" value="Cytochrome P450"/>
    <property type="match status" value="2"/>
</dbReference>
<dbReference type="SUPFAM" id="SSF48264">
    <property type="entry name" value="Cytochrome P450"/>
    <property type="match status" value="1"/>
</dbReference>
<evidence type="ECO:0000256" key="4">
    <source>
        <dbReference type="ARBA" id="ARBA00023004"/>
    </source>
</evidence>
<dbReference type="GO" id="GO:0016705">
    <property type="term" value="F:oxidoreductase activity, acting on paired donors, with incorporation or reduction of molecular oxygen"/>
    <property type="evidence" value="ECO:0007669"/>
    <property type="project" value="InterPro"/>
</dbReference>
<dbReference type="Proteomes" id="UP001054889">
    <property type="component" value="Unassembled WGS sequence"/>
</dbReference>
<dbReference type="GO" id="GO:0005506">
    <property type="term" value="F:iron ion binding"/>
    <property type="evidence" value="ECO:0007669"/>
    <property type="project" value="InterPro"/>
</dbReference>
<feature type="transmembrane region" description="Helical" evidence="5">
    <location>
        <begin position="6"/>
        <end position="24"/>
    </location>
</feature>
<keyword evidence="2" id="KW-0479">Metal-binding</keyword>
<keyword evidence="5" id="KW-0812">Transmembrane</keyword>
<keyword evidence="5" id="KW-0472">Membrane</keyword>
<dbReference type="PANTHER" id="PTHR24296">
    <property type="entry name" value="CYTOCHROME P450"/>
    <property type="match status" value="1"/>
</dbReference>
<dbReference type="GO" id="GO:0004497">
    <property type="term" value="F:monooxygenase activity"/>
    <property type="evidence" value="ECO:0007669"/>
    <property type="project" value="InterPro"/>
</dbReference>
<keyword evidence="7" id="KW-1185">Reference proteome</keyword>
<keyword evidence="5" id="KW-1133">Transmembrane helix</keyword>
<dbReference type="GO" id="GO:0006629">
    <property type="term" value="P:lipid metabolic process"/>
    <property type="evidence" value="ECO:0007669"/>
    <property type="project" value="UniProtKB-ARBA"/>
</dbReference>
<sequence>MAFYVFEGFIITLLASLLTLHILIKSRRSKSSSFPMDWPILGMLPSLVGNLHNLQEYVTDVLATSSSSLLAHGPLASGMRFFATCDPANIRHIFTTNHANYLKGEHFGEIFDIMQGGLFTVDGESCRRQRGRTQSILSNPRIVSLMSSCSLEKVARGVVPFLTRMATTRTAFDLQDLITRFTFDFTVMPIFSVDPGLLSSEMPPMPLKPWIRHMVAGRDTIGSTLSWFFYNLAKTPHVVAAIRKELKPIVSSRKHAATTSNDTNTIGFFEPKDLKALVYLQAALLESLRLYPPAPFERKTVLKDDVMPSGHEIRSDDTVIISLYALGRMESVWGKDCRDYRPERWLSDDGLKLRYVPSHKFLAFNSGPRMCIGKDIAIMQMKIAAAAIVWNFDMEVLEGQTIEPKLSCLLQMKNELMVMVNKRRNHSTIRWSTKLKDLGLNHEDWLYYLKPGYTTPAGLVLIMDDSQCNQLLIDHEGKDTCVLYIVTSSMVAMREYTMLLREQEAVALGMREGVDNLGMTGDIILEEGKAEDSAANVCMRDVVLEEGTTKDDAVVEGMAETTSDESSDLEIVNEHEIENRLVDATGNVFEDALYIFHRYDKEFPVILQYPRFGPYRLGLLQPTARNATVCHPVHRRPPPARRAAALVSLSSSLHALHTRQDPSLSLCRWRPWHASFAPLARACACMSARLWLSQSSVWAVMALAPRLG</sequence>
<evidence type="ECO:0000256" key="2">
    <source>
        <dbReference type="ARBA" id="ARBA00022723"/>
    </source>
</evidence>
<dbReference type="EMBL" id="BQKI01000016">
    <property type="protein sequence ID" value="GJN09638.1"/>
    <property type="molecule type" value="Genomic_DNA"/>
</dbReference>
<reference evidence="6" key="1">
    <citation type="journal article" date="2018" name="DNA Res.">
        <title>Multiple hybrid de novo genome assembly of finger millet, an orphan allotetraploid crop.</title>
        <authorList>
            <person name="Hatakeyama M."/>
            <person name="Aluri S."/>
            <person name="Balachadran M.T."/>
            <person name="Sivarajan S.R."/>
            <person name="Patrignani A."/>
            <person name="Gruter S."/>
            <person name="Poveda L."/>
            <person name="Shimizu-Inatsugi R."/>
            <person name="Baeten J."/>
            <person name="Francoijs K.J."/>
            <person name="Nataraja K.N."/>
            <person name="Reddy Y.A.N."/>
            <person name="Phadnis S."/>
            <person name="Ravikumar R.L."/>
            <person name="Schlapbach R."/>
            <person name="Sreeman S.M."/>
            <person name="Shimizu K.K."/>
        </authorList>
    </citation>
    <scope>NUCLEOTIDE SEQUENCE</scope>
</reference>
<evidence type="ECO:0000256" key="3">
    <source>
        <dbReference type="ARBA" id="ARBA00023002"/>
    </source>
</evidence>
<dbReference type="GO" id="GO:0020037">
    <property type="term" value="F:heme binding"/>
    <property type="evidence" value="ECO:0007669"/>
    <property type="project" value="InterPro"/>
</dbReference>